<evidence type="ECO:0000256" key="2">
    <source>
        <dbReference type="ARBA" id="ARBA00023315"/>
    </source>
</evidence>
<dbReference type="InterPro" id="IPR050680">
    <property type="entry name" value="YpeA/RimI_acetyltransf"/>
</dbReference>
<accession>A0A1I0Z178</accession>
<reference evidence="4 5" key="1">
    <citation type="submission" date="2016-10" db="EMBL/GenBank/DDBJ databases">
        <authorList>
            <person name="de Groot N.N."/>
        </authorList>
    </citation>
    <scope>NUCLEOTIDE SEQUENCE [LARGE SCALE GENOMIC DNA]</scope>
    <source>
        <strain evidence="4 5">DSM 29316</strain>
    </source>
</reference>
<evidence type="ECO:0000259" key="3">
    <source>
        <dbReference type="PROSITE" id="PS51186"/>
    </source>
</evidence>
<dbReference type="PROSITE" id="PS51186">
    <property type="entry name" value="GNAT"/>
    <property type="match status" value="1"/>
</dbReference>
<keyword evidence="2" id="KW-0012">Acyltransferase</keyword>
<dbReference type="Gene3D" id="3.40.630.30">
    <property type="match status" value="1"/>
</dbReference>
<dbReference type="GO" id="GO:0016747">
    <property type="term" value="F:acyltransferase activity, transferring groups other than amino-acyl groups"/>
    <property type="evidence" value="ECO:0007669"/>
    <property type="project" value="InterPro"/>
</dbReference>
<proteinExistence type="predicted"/>
<dbReference type="AlphaFoldDB" id="A0A1I0Z178"/>
<dbReference type="CDD" id="cd04301">
    <property type="entry name" value="NAT_SF"/>
    <property type="match status" value="1"/>
</dbReference>
<gene>
    <name evidence="4" type="ORF">SAMN05421688_3459</name>
</gene>
<organism evidence="4 5">
    <name type="scientific">Poseidonocella pacifica</name>
    <dbReference type="NCBI Taxonomy" id="871651"/>
    <lineage>
        <taxon>Bacteria</taxon>
        <taxon>Pseudomonadati</taxon>
        <taxon>Pseudomonadota</taxon>
        <taxon>Alphaproteobacteria</taxon>
        <taxon>Rhodobacterales</taxon>
        <taxon>Roseobacteraceae</taxon>
        <taxon>Poseidonocella</taxon>
    </lineage>
</organism>
<evidence type="ECO:0000313" key="5">
    <source>
        <dbReference type="Proteomes" id="UP000198796"/>
    </source>
</evidence>
<dbReference type="SUPFAM" id="SSF55729">
    <property type="entry name" value="Acyl-CoA N-acyltransferases (Nat)"/>
    <property type="match status" value="1"/>
</dbReference>
<name>A0A1I0Z178_9RHOB</name>
<dbReference type="PANTHER" id="PTHR43420">
    <property type="entry name" value="ACETYLTRANSFERASE"/>
    <property type="match status" value="1"/>
</dbReference>
<sequence>MTAEDLAALHLRAMTGQRPWAAAEFDALLASPYTLLKTDEGAFALAHVILDEAELLMIATDPQLRRQGRARRLMIAWEEDARCRGAERAFLEVAEDNTAAIALYQSAGYAQAGRRPGYYPRASGGPVDALLMHKPLT</sequence>
<feature type="domain" description="N-acetyltransferase" evidence="3">
    <location>
        <begin position="1"/>
        <end position="137"/>
    </location>
</feature>
<evidence type="ECO:0000313" key="4">
    <source>
        <dbReference type="EMBL" id="SFB18043.1"/>
    </source>
</evidence>
<keyword evidence="5" id="KW-1185">Reference proteome</keyword>
<dbReference type="EMBL" id="FOJU01000009">
    <property type="protein sequence ID" value="SFB18043.1"/>
    <property type="molecule type" value="Genomic_DNA"/>
</dbReference>
<dbReference type="InterPro" id="IPR000182">
    <property type="entry name" value="GNAT_dom"/>
</dbReference>
<dbReference type="STRING" id="871651.SAMN05421688_3459"/>
<keyword evidence="1 4" id="KW-0808">Transferase</keyword>
<dbReference type="RefSeq" id="WP_175501313.1">
    <property type="nucleotide sequence ID" value="NZ_FOJU01000009.1"/>
</dbReference>
<dbReference type="Pfam" id="PF00583">
    <property type="entry name" value="Acetyltransf_1"/>
    <property type="match status" value="1"/>
</dbReference>
<protein>
    <submittedName>
        <fullName evidence="4">Ribosomal-protein-alanine N-acetyltransferase</fullName>
    </submittedName>
</protein>
<evidence type="ECO:0000256" key="1">
    <source>
        <dbReference type="ARBA" id="ARBA00022679"/>
    </source>
</evidence>
<dbReference type="InterPro" id="IPR016181">
    <property type="entry name" value="Acyl_CoA_acyltransferase"/>
</dbReference>
<dbReference type="PANTHER" id="PTHR43420:SF44">
    <property type="entry name" value="ACETYLTRANSFERASE YPEA"/>
    <property type="match status" value="1"/>
</dbReference>
<dbReference type="Proteomes" id="UP000198796">
    <property type="component" value="Unassembled WGS sequence"/>
</dbReference>